<protein>
    <recommendedName>
        <fullName evidence="4">FMN hydroxy acid dehydrogenase domain-containing protein</fullName>
    </recommendedName>
</protein>
<evidence type="ECO:0000313" key="5">
    <source>
        <dbReference type="EMBL" id="KAL0953697.1"/>
    </source>
</evidence>
<dbReference type="PROSITE" id="PS00557">
    <property type="entry name" value="FMN_HYDROXY_ACID_DH_1"/>
    <property type="match status" value="1"/>
</dbReference>
<dbReference type="PROSITE" id="PS51349">
    <property type="entry name" value="FMN_HYDROXY_ACID_DH_2"/>
    <property type="match status" value="1"/>
</dbReference>
<dbReference type="InterPro" id="IPR013785">
    <property type="entry name" value="Aldolase_TIM"/>
</dbReference>
<dbReference type="PANTHER" id="PTHR10578">
    <property type="entry name" value="S -2-HYDROXY-ACID OXIDASE-RELATED"/>
    <property type="match status" value="1"/>
</dbReference>
<organism evidence="5 6">
    <name type="scientific">Hohenbuehelia grisea</name>
    <dbReference type="NCBI Taxonomy" id="104357"/>
    <lineage>
        <taxon>Eukaryota</taxon>
        <taxon>Fungi</taxon>
        <taxon>Dikarya</taxon>
        <taxon>Basidiomycota</taxon>
        <taxon>Agaricomycotina</taxon>
        <taxon>Agaricomycetes</taxon>
        <taxon>Agaricomycetidae</taxon>
        <taxon>Agaricales</taxon>
        <taxon>Pleurotineae</taxon>
        <taxon>Pleurotaceae</taxon>
        <taxon>Hohenbuehelia</taxon>
    </lineage>
</organism>
<dbReference type="PIRSF" id="PIRSF000138">
    <property type="entry name" value="Al-hdrx_acd_dh"/>
    <property type="match status" value="1"/>
</dbReference>
<comment type="caution">
    <text evidence="5">The sequence shown here is derived from an EMBL/GenBank/DDBJ whole genome shotgun (WGS) entry which is preliminary data.</text>
</comment>
<evidence type="ECO:0000313" key="6">
    <source>
        <dbReference type="Proteomes" id="UP001556367"/>
    </source>
</evidence>
<proteinExistence type="inferred from homology"/>
<keyword evidence="2" id="KW-0560">Oxidoreductase</keyword>
<comment type="similarity">
    <text evidence="3">Belongs to the FMN-dependent alpha-hydroxy acid dehydrogenase family.</text>
</comment>
<evidence type="ECO:0000259" key="4">
    <source>
        <dbReference type="PROSITE" id="PS51349"/>
    </source>
</evidence>
<dbReference type="InterPro" id="IPR008259">
    <property type="entry name" value="FMN_hydac_DH_AS"/>
</dbReference>
<evidence type="ECO:0000256" key="2">
    <source>
        <dbReference type="ARBA" id="ARBA00023002"/>
    </source>
</evidence>
<dbReference type="SUPFAM" id="SSF51395">
    <property type="entry name" value="FMN-linked oxidoreductases"/>
    <property type="match status" value="1"/>
</dbReference>
<dbReference type="InterPro" id="IPR012133">
    <property type="entry name" value="Alpha-hydoxy_acid_DH_FMN"/>
</dbReference>
<name>A0ABR3JDJ5_9AGAR</name>
<dbReference type="PANTHER" id="PTHR10578:SF143">
    <property type="entry name" value="FMN-DEPENDENT ALPHA-HYDROXY ACID DEHYDROGENASE PB1A11.03"/>
    <property type="match status" value="1"/>
</dbReference>
<gene>
    <name evidence="5" type="ORF">HGRIS_004891</name>
</gene>
<evidence type="ECO:0000256" key="3">
    <source>
        <dbReference type="ARBA" id="ARBA00024042"/>
    </source>
</evidence>
<accession>A0ABR3JDJ5</accession>
<sequence>MSSVVESPASADNGTILPPVWSKFMLDVYIGRKGPGALGTVSFEEIEAKAKEASKDHIESFNFAYDGAGTGATTRANVKAFSKYAIIPRMLVNASTRSLETTIFGVKHPSPILMAPIGLQGVHHPDAELASARAGGKLGIPFIMSTPSSRCIEEVAQANGNGTRWFQLYRPRSDDVCLSLLNRAKANGFSALVITLDAVQLGWRHNDLRVAYMPYRHGFGNQVGRSDPVFMARYGKQPIYDEHPEFPYDQDKLDKLILEGDEVAKERAFIGMEWAKECNAGKYWTWEDLKFVRENWDGPLVLKGVQSVEDAEGAIDYGADGIVVSNHGGRQIDGALPSLVALDRIMQSTRILEAQKAGKLTVLFDSGVRTGSDIIKAIALGAQGVLLGRPWLYGLMIAGEEGVAQVLKHTLADLDVTLGLSGWKNLTEIHGGREAVITKVDL</sequence>
<reference evidence="6" key="1">
    <citation type="submission" date="2024-06" db="EMBL/GenBank/DDBJ databases">
        <title>Multi-omics analyses provide insights into the biosynthesis of the anticancer antibiotic pleurotin in Hohenbuehelia grisea.</title>
        <authorList>
            <person name="Weaver J.A."/>
            <person name="Alberti F."/>
        </authorList>
    </citation>
    <scope>NUCLEOTIDE SEQUENCE [LARGE SCALE GENOMIC DNA]</scope>
    <source>
        <strain evidence="6">T-177</strain>
    </source>
</reference>
<dbReference type="Proteomes" id="UP001556367">
    <property type="component" value="Unassembled WGS sequence"/>
</dbReference>
<comment type="cofactor">
    <cofactor evidence="1">
        <name>FMN</name>
        <dbReference type="ChEBI" id="CHEBI:58210"/>
    </cofactor>
</comment>
<keyword evidence="6" id="KW-1185">Reference proteome</keyword>
<dbReference type="Pfam" id="PF01070">
    <property type="entry name" value="FMN_dh"/>
    <property type="match status" value="1"/>
</dbReference>
<dbReference type="Gene3D" id="3.20.20.70">
    <property type="entry name" value="Aldolase class I"/>
    <property type="match status" value="1"/>
</dbReference>
<feature type="domain" description="FMN hydroxy acid dehydrogenase" evidence="4">
    <location>
        <begin position="37"/>
        <end position="439"/>
    </location>
</feature>
<evidence type="ECO:0000256" key="1">
    <source>
        <dbReference type="ARBA" id="ARBA00001917"/>
    </source>
</evidence>
<dbReference type="EMBL" id="JASNQZ010000008">
    <property type="protein sequence ID" value="KAL0953697.1"/>
    <property type="molecule type" value="Genomic_DNA"/>
</dbReference>
<dbReference type="InterPro" id="IPR037396">
    <property type="entry name" value="FMN_HAD"/>
</dbReference>
<dbReference type="InterPro" id="IPR000262">
    <property type="entry name" value="FMN-dep_DH"/>
</dbReference>